<dbReference type="Pfam" id="PF07715">
    <property type="entry name" value="Plug"/>
    <property type="match status" value="1"/>
</dbReference>
<dbReference type="GO" id="GO:0009279">
    <property type="term" value="C:cell outer membrane"/>
    <property type="evidence" value="ECO:0007669"/>
    <property type="project" value="UniProtKB-SubCell"/>
</dbReference>
<evidence type="ECO:0000259" key="15">
    <source>
        <dbReference type="Pfam" id="PF07715"/>
    </source>
</evidence>
<evidence type="ECO:0000256" key="12">
    <source>
        <dbReference type="RuleBase" id="RU003357"/>
    </source>
</evidence>
<evidence type="ECO:0000256" key="13">
    <source>
        <dbReference type="SAM" id="SignalP"/>
    </source>
</evidence>
<proteinExistence type="inferred from homology"/>
<dbReference type="Gene3D" id="2.170.130.10">
    <property type="entry name" value="TonB-dependent receptor, plug domain"/>
    <property type="match status" value="1"/>
</dbReference>
<evidence type="ECO:0000256" key="7">
    <source>
        <dbReference type="ARBA" id="ARBA00023077"/>
    </source>
</evidence>
<gene>
    <name evidence="16" type="ORF">DVW87_10505</name>
</gene>
<keyword evidence="7 12" id="KW-0798">TonB box</keyword>
<dbReference type="InterPro" id="IPR010917">
    <property type="entry name" value="TonB_rcpt_CS"/>
</dbReference>
<dbReference type="Proteomes" id="UP000253918">
    <property type="component" value="Unassembled WGS sequence"/>
</dbReference>
<dbReference type="AlphaFoldDB" id="A0A369VX38"/>
<comment type="similarity">
    <text evidence="10 12">Belongs to the TonB-dependent receptor family.</text>
</comment>
<feature type="chain" id="PRO_5016630493" evidence="13">
    <location>
        <begin position="21"/>
        <end position="663"/>
    </location>
</feature>
<dbReference type="InterPro" id="IPR000531">
    <property type="entry name" value="Beta-barrel_TonB"/>
</dbReference>
<evidence type="ECO:0000256" key="2">
    <source>
        <dbReference type="ARBA" id="ARBA00022448"/>
    </source>
</evidence>
<dbReference type="InterPro" id="IPR012910">
    <property type="entry name" value="Plug_dom"/>
</dbReference>
<reference evidence="16 17" key="1">
    <citation type="submission" date="2018-07" db="EMBL/GenBank/DDBJ databases">
        <title>a novel species of Sphingomonas isolated from the rhizosphere soil of Araceae plant.</title>
        <authorList>
            <person name="Zhiyong W."/>
            <person name="Qinglan Z."/>
            <person name="Zhiwei F."/>
            <person name="Ding X."/>
            <person name="Gejiao W."/>
            <person name="Shixue Z."/>
        </authorList>
    </citation>
    <scope>NUCLEOTIDE SEQUENCE [LARGE SCALE GENOMIC DNA]</scope>
    <source>
        <strain evidence="16 17">WZY 27</strain>
    </source>
</reference>
<dbReference type="EMBL" id="QQNB01000002">
    <property type="protein sequence ID" value="RDE05642.1"/>
    <property type="molecule type" value="Genomic_DNA"/>
</dbReference>
<dbReference type="InterPro" id="IPR036942">
    <property type="entry name" value="Beta-barrel_TonB_sf"/>
</dbReference>
<dbReference type="PROSITE" id="PS01156">
    <property type="entry name" value="TONB_DEPENDENT_REC_2"/>
    <property type="match status" value="1"/>
</dbReference>
<dbReference type="PANTHER" id="PTHR30069:SF53">
    <property type="entry name" value="COLICIN I RECEPTOR-RELATED"/>
    <property type="match status" value="1"/>
</dbReference>
<keyword evidence="3 10" id="KW-1134">Transmembrane beta strand</keyword>
<comment type="subcellular location">
    <subcellularLocation>
        <location evidence="1 10">Cell outer membrane</location>
        <topology evidence="1 10">Multi-pass membrane protein</topology>
    </subcellularLocation>
</comment>
<dbReference type="PROSITE" id="PS52016">
    <property type="entry name" value="TONB_DEPENDENT_REC_3"/>
    <property type="match status" value="1"/>
</dbReference>
<dbReference type="OrthoDB" id="9796221at2"/>
<sequence>MRKFVLFAGAAVLAPVPALAQQAPAPNAAAAPVATENGGTNAAEPGTIVVTANRGPVSIDRVAASITVLDKDAIDRAGDLSVADLLIRTPGVSLSRNGGYGTATSLRIRGAESDQTVVVIDGVKLNDPSSTGGGYNFANLLTGDASRIEVLRGPQSTLWGSQAIGGVVNIVTPLPTDTLEASMDVEAGSRDTVSGRAALGGRTGPLAWRVAAQTFTTDGISAIAPEFGGRERDGYRNQSVTGRALLTLTEGVSADVRGYYSDGRVEIDGFSGDSAEFSKNREFVGYAGLNVDLFGGRFRNRFGYGYTDTDRDNYNPTLARQKTFDAAGKNHRLEYQGSVAILPGVDATFGAENEVSRFRSVSPPSSLSVPIPAASRGRAEITSFYGQLNATVIEGLTLTGGVRNDDHNRYGSKTLFSGGGVYTAPWGTVIRASYSEGFKAPTLYQLYSEYGNGALNPEEATGWEAGAEQRFLNGRVALGATYFERRSTNLITYVGCSTTSTTPLCFVPGSTSARRFGYYSNVARAFANGIEASGRVSLAEGLSVDGNYSWVASEDRSAGAATYGLQLARRPRHSWNAGVNYALPNGGPSLGAAVRWAGESFDDAANTTRLDPYTLVDLRAELPISPEVRFFVRAENVFDEEYQTVYRYGTLGRSIYAGFRGRF</sequence>
<keyword evidence="4 10" id="KW-0812">Transmembrane</keyword>
<evidence type="ECO:0000256" key="5">
    <source>
        <dbReference type="ARBA" id="ARBA00022729"/>
    </source>
</evidence>
<dbReference type="InterPro" id="IPR037066">
    <property type="entry name" value="Plug_dom_sf"/>
</dbReference>
<evidence type="ECO:0000256" key="11">
    <source>
        <dbReference type="PROSITE-ProRule" id="PRU10144"/>
    </source>
</evidence>
<dbReference type="SUPFAM" id="SSF56935">
    <property type="entry name" value="Porins"/>
    <property type="match status" value="1"/>
</dbReference>
<feature type="domain" description="TonB-dependent receptor plug" evidence="15">
    <location>
        <begin position="61"/>
        <end position="167"/>
    </location>
</feature>
<evidence type="ECO:0000256" key="1">
    <source>
        <dbReference type="ARBA" id="ARBA00004571"/>
    </source>
</evidence>
<evidence type="ECO:0000256" key="8">
    <source>
        <dbReference type="ARBA" id="ARBA00023136"/>
    </source>
</evidence>
<feature type="signal peptide" evidence="13">
    <location>
        <begin position="1"/>
        <end position="20"/>
    </location>
</feature>
<keyword evidence="16" id="KW-0675">Receptor</keyword>
<evidence type="ECO:0000259" key="14">
    <source>
        <dbReference type="Pfam" id="PF00593"/>
    </source>
</evidence>
<dbReference type="GO" id="GO:0006811">
    <property type="term" value="P:monoatomic ion transport"/>
    <property type="evidence" value="ECO:0007669"/>
    <property type="project" value="UniProtKB-KW"/>
</dbReference>
<evidence type="ECO:0000313" key="17">
    <source>
        <dbReference type="Proteomes" id="UP000253918"/>
    </source>
</evidence>
<keyword evidence="6" id="KW-0406">Ion transport</keyword>
<evidence type="ECO:0000256" key="10">
    <source>
        <dbReference type="PROSITE-ProRule" id="PRU01360"/>
    </source>
</evidence>
<name>A0A369VX38_9SPHN</name>
<dbReference type="GO" id="GO:0015889">
    <property type="term" value="P:cobalamin transport"/>
    <property type="evidence" value="ECO:0007669"/>
    <property type="project" value="TreeGrafter"/>
</dbReference>
<accession>A0A369VX38</accession>
<evidence type="ECO:0000256" key="9">
    <source>
        <dbReference type="ARBA" id="ARBA00023237"/>
    </source>
</evidence>
<keyword evidence="5 13" id="KW-0732">Signal</keyword>
<protein>
    <submittedName>
        <fullName evidence="16">TonB-dependent receptor</fullName>
    </submittedName>
</protein>
<keyword evidence="17" id="KW-1185">Reference proteome</keyword>
<evidence type="ECO:0000256" key="4">
    <source>
        <dbReference type="ARBA" id="ARBA00022692"/>
    </source>
</evidence>
<dbReference type="CDD" id="cd01347">
    <property type="entry name" value="ligand_gated_channel"/>
    <property type="match status" value="1"/>
</dbReference>
<evidence type="ECO:0000313" key="16">
    <source>
        <dbReference type="EMBL" id="RDE05642.1"/>
    </source>
</evidence>
<keyword evidence="2 10" id="KW-0813">Transport</keyword>
<feature type="short sequence motif" description="TonB C-terminal box" evidence="11">
    <location>
        <begin position="646"/>
        <end position="663"/>
    </location>
</feature>
<comment type="caution">
    <text evidence="16">The sequence shown here is derived from an EMBL/GenBank/DDBJ whole genome shotgun (WGS) entry which is preliminary data.</text>
</comment>
<dbReference type="InterPro" id="IPR039426">
    <property type="entry name" value="TonB-dep_rcpt-like"/>
</dbReference>
<feature type="domain" description="TonB-dependent receptor-like beta-barrel" evidence="14">
    <location>
        <begin position="236"/>
        <end position="637"/>
    </location>
</feature>
<dbReference type="PANTHER" id="PTHR30069">
    <property type="entry name" value="TONB-DEPENDENT OUTER MEMBRANE RECEPTOR"/>
    <property type="match status" value="1"/>
</dbReference>
<evidence type="ECO:0000256" key="6">
    <source>
        <dbReference type="ARBA" id="ARBA00023065"/>
    </source>
</evidence>
<dbReference type="Gene3D" id="2.40.170.20">
    <property type="entry name" value="TonB-dependent receptor, beta-barrel domain"/>
    <property type="match status" value="1"/>
</dbReference>
<keyword evidence="8 10" id="KW-0472">Membrane</keyword>
<organism evidence="16 17">
    <name type="scientific">Sphingomonas aracearum</name>
    <dbReference type="NCBI Taxonomy" id="2283317"/>
    <lineage>
        <taxon>Bacteria</taxon>
        <taxon>Pseudomonadati</taxon>
        <taxon>Pseudomonadota</taxon>
        <taxon>Alphaproteobacteria</taxon>
        <taxon>Sphingomonadales</taxon>
        <taxon>Sphingomonadaceae</taxon>
        <taxon>Sphingomonas</taxon>
    </lineage>
</organism>
<keyword evidence="9 10" id="KW-0998">Cell outer membrane</keyword>
<dbReference type="RefSeq" id="WP_114687711.1">
    <property type="nucleotide sequence ID" value="NZ_QQNB01000002.1"/>
</dbReference>
<evidence type="ECO:0000256" key="3">
    <source>
        <dbReference type="ARBA" id="ARBA00022452"/>
    </source>
</evidence>
<dbReference type="Pfam" id="PF00593">
    <property type="entry name" value="TonB_dep_Rec_b-barrel"/>
    <property type="match status" value="1"/>
</dbReference>